<dbReference type="CDD" id="cd13579">
    <property type="entry name" value="PBP2_Bug_NagM"/>
    <property type="match status" value="1"/>
</dbReference>
<dbReference type="InterPro" id="IPR006311">
    <property type="entry name" value="TAT_signal"/>
</dbReference>
<dbReference type="Gene3D" id="3.40.190.150">
    <property type="entry name" value="Bordetella uptake gene, domain 1"/>
    <property type="match status" value="1"/>
</dbReference>
<keyword evidence="2" id="KW-0732">Signal</keyword>
<dbReference type="InterPro" id="IPR005064">
    <property type="entry name" value="BUG"/>
</dbReference>
<dbReference type="InterPro" id="IPR042100">
    <property type="entry name" value="Bug_dom1"/>
</dbReference>
<reference evidence="3 4" key="1">
    <citation type="submission" date="2020-04" db="EMBL/GenBank/DDBJ databases">
        <title>Ramlibacter sp. G-1-2-2 isolated from soil.</title>
        <authorList>
            <person name="Dahal R.H."/>
        </authorList>
    </citation>
    <scope>NUCLEOTIDE SEQUENCE [LARGE SCALE GENOMIC DNA]</scope>
    <source>
        <strain evidence="3 4">G-1-2-2</strain>
    </source>
</reference>
<evidence type="ECO:0000256" key="2">
    <source>
        <dbReference type="SAM" id="SignalP"/>
    </source>
</evidence>
<dbReference type="PANTHER" id="PTHR42928:SF5">
    <property type="entry name" value="BLR1237 PROTEIN"/>
    <property type="match status" value="1"/>
</dbReference>
<dbReference type="PIRSF" id="PIRSF017082">
    <property type="entry name" value="YflP"/>
    <property type="match status" value="1"/>
</dbReference>
<accession>A0A848GYR2</accession>
<gene>
    <name evidence="3" type="ORF">HHL11_01675</name>
</gene>
<organism evidence="3 4">
    <name type="scientific">Ramlibacter agri</name>
    <dbReference type="NCBI Taxonomy" id="2728837"/>
    <lineage>
        <taxon>Bacteria</taxon>
        <taxon>Pseudomonadati</taxon>
        <taxon>Pseudomonadota</taxon>
        <taxon>Betaproteobacteria</taxon>
        <taxon>Burkholderiales</taxon>
        <taxon>Comamonadaceae</taxon>
        <taxon>Ramlibacter</taxon>
    </lineage>
</organism>
<feature type="signal peptide" evidence="2">
    <location>
        <begin position="1"/>
        <end position="27"/>
    </location>
</feature>
<feature type="chain" id="PRO_5032841979" evidence="2">
    <location>
        <begin position="28"/>
        <end position="329"/>
    </location>
</feature>
<dbReference type="Gene3D" id="3.40.190.10">
    <property type="entry name" value="Periplasmic binding protein-like II"/>
    <property type="match status" value="1"/>
</dbReference>
<name>A0A848GYR2_9BURK</name>
<dbReference type="EMBL" id="JABBFX010000001">
    <property type="protein sequence ID" value="NML42439.1"/>
    <property type="molecule type" value="Genomic_DNA"/>
</dbReference>
<proteinExistence type="inferred from homology"/>
<sequence length="329" mass="34574">MTVSRRQALAAVPAAGLLAALGRSAWAQSGFETARIITGFAAGGTADVISRRAAEKMQPGYARTVLVENRTGAGGQIAVQYVKAAASDGATVLQTPMSMLCIYPHIYKKLPYDPVADLSPVSLGAVFDLAFGVGPMVPASVKTVNDYLAWAKESPKRGSFGVPAAGSIAHFMGVLLGRAGGVELQQVPYRGTLPAIQEMVGGQLPAVCGPVGEFTQFVKAGKCRLLATAGARRSRFAPEVPTLVEQGFKDMVYRDWFAFYLPPRSSPEQVQRLHAALASALAAPDVVAGLAAIGLEAQSSTPAELAAMQRKELELWDPLVKTIGFTADS</sequence>
<dbReference type="SUPFAM" id="SSF53850">
    <property type="entry name" value="Periplasmic binding protein-like II"/>
    <property type="match status" value="1"/>
</dbReference>
<comment type="caution">
    <text evidence="3">The sequence shown here is derived from an EMBL/GenBank/DDBJ whole genome shotgun (WGS) entry which is preliminary data.</text>
</comment>
<dbReference type="AlphaFoldDB" id="A0A848GYR2"/>
<dbReference type="PROSITE" id="PS51318">
    <property type="entry name" value="TAT"/>
    <property type="match status" value="1"/>
</dbReference>
<keyword evidence="4" id="KW-1185">Reference proteome</keyword>
<protein>
    <submittedName>
        <fullName evidence="3">Twin-arginine translocation pathway signal protein</fullName>
    </submittedName>
</protein>
<dbReference type="Pfam" id="PF03401">
    <property type="entry name" value="TctC"/>
    <property type="match status" value="1"/>
</dbReference>
<dbReference type="RefSeq" id="WP_169416648.1">
    <property type="nucleotide sequence ID" value="NZ_JABBFX010000001.1"/>
</dbReference>
<evidence type="ECO:0000313" key="4">
    <source>
        <dbReference type="Proteomes" id="UP000541185"/>
    </source>
</evidence>
<comment type="similarity">
    <text evidence="1">Belongs to the UPF0065 (bug) family.</text>
</comment>
<dbReference type="Proteomes" id="UP000541185">
    <property type="component" value="Unassembled WGS sequence"/>
</dbReference>
<evidence type="ECO:0000256" key="1">
    <source>
        <dbReference type="ARBA" id="ARBA00006987"/>
    </source>
</evidence>
<dbReference type="PANTHER" id="PTHR42928">
    <property type="entry name" value="TRICARBOXYLATE-BINDING PROTEIN"/>
    <property type="match status" value="1"/>
</dbReference>
<evidence type="ECO:0000313" key="3">
    <source>
        <dbReference type="EMBL" id="NML42439.1"/>
    </source>
</evidence>